<dbReference type="NCBIfam" id="TIGR04336">
    <property type="entry name" value="AmmeMemoSam_B"/>
    <property type="match status" value="1"/>
</dbReference>
<dbReference type="AlphaFoldDB" id="A0A1F5SVM0"/>
<dbReference type="Gene3D" id="3.30.1490.150">
    <property type="entry name" value="Hypothetical protein ph0010, domain 2"/>
    <property type="match status" value="1"/>
</dbReference>
<reference evidence="3 4" key="1">
    <citation type="journal article" date="2016" name="Nat. Commun.">
        <title>Thousands of microbial genomes shed light on interconnected biogeochemical processes in an aquifer system.</title>
        <authorList>
            <person name="Anantharaman K."/>
            <person name="Brown C.T."/>
            <person name="Hug L.A."/>
            <person name="Sharon I."/>
            <person name="Castelle C.J."/>
            <person name="Probst A.J."/>
            <person name="Thomas B.C."/>
            <person name="Singh A."/>
            <person name="Wilkins M.J."/>
            <person name="Karaoz U."/>
            <person name="Brodie E.L."/>
            <person name="Williams K.H."/>
            <person name="Hubbard S.S."/>
            <person name="Banfield J.F."/>
        </authorList>
    </citation>
    <scope>NUCLEOTIDE SEQUENCE [LARGE SCALE GENOMIC DNA]</scope>
</reference>
<dbReference type="Pfam" id="PF01871">
    <property type="entry name" value="AMMECR1"/>
    <property type="match status" value="1"/>
</dbReference>
<dbReference type="Gene3D" id="3.40.830.10">
    <property type="entry name" value="LigB-like"/>
    <property type="match status" value="1"/>
</dbReference>
<dbReference type="InterPro" id="IPR036071">
    <property type="entry name" value="AMMECR1_dom_sf"/>
</dbReference>
<feature type="domain" description="AMMECR1" evidence="2">
    <location>
        <begin position="331"/>
        <end position="516"/>
    </location>
</feature>
<evidence type="ECO:0000259" key="2">
    <source>
        <dbReference type="PROSITE" id="PS51112"/>
    </source>
</evidence>
<sequence>MPKKIRQPAVVGQFYPSEPGAVSDQIERFLKQTTPSITSPGPSFVRRGTSAERESGSGQIRAIMVPHAGYDYSGAVAAYAFKALQGRKVNTVVMIGNSHQAYFDGAAIDDSDAWQTPLGQAAVDKKLADKLVVAGGGAIKFDSAPHQADHNLEVELPFLQTVLSPGFKIVPVEFGNKDDGGYKKLARALAANLGENDLVVISTDMSHYPKYADANKIDQGTLEKIKSGDVAELEKYAATVEQASYANEQTALCGIDAVKTVMELANLAGWDEIKILKYMNSGDAPIGDKNQVVGYGAVAFAQVESVKVKVENEIANATSAEAVATGGLNIKQQQTLLKIAKDTVEIYVKTGRVPEFSVADEKLNEKQGAFVTLDENGQLRGCIGQIVPLDQPLWQVVRDMAVAACSEDYRFSPVSQDELDELEYEVSVLSAPWRIDDWRKIKLGEQGVIIRKGNHSGVFLPQVAVETGWSLEEFLSQLCRQKAGLPSDAYKDKDTEILVFTAQVFKHSHKKMQRRD</sequence>
<dbReference type="PROSITE" id="PS51112">
    <property type="entry name" value="AMMECR1"/>
    <property type="match status" value="1"/>
</dbReference>
<dbReference type="PANTHER" id="PTHR11060">
    <property type="entry name" value="PROTEIN MEMO1"/>
    <property type="match status" value="1"/>
</dbReference>
<dbReference type="CDD" id="cd07361">
    <property type="entry name" value="MEMO_like"/>
    <property type="match status" value="1"/>
</dbReference>
<evidence type="ECO:0000313" key="4">
    <source>
        <dbReference type="Proteomes" id="UP000176915"/>
    </source>
</evidence>
<protein>
    <recommendedName>
        <fullName evidence="2">AMMECR1 domain-containing protein</fullName>
    </recommendedName>
</protein>
<evidence type="ECO:0000313" key="3">
    <source>
        <dbReference type="EMBL" id="OGF30788.1"/>
    </source>
</evidence>
<dbReference type="Proteomes" id="UP000176915">
    <property type="component" value="Unassembled WGS sequence"/>
</dbReference>
<organism evidence="3 4">
    <name type="scientific">Candidatus Falkowbacteria bacterium RIFCSPLOWO2_12_FULL_45_13</name>
    <dbReference type="NCBI Taxonomy" id="1797991"/>
    <lineage>
        <taxon>Bacteria</taxon>
        <taxon>Candidatus Falkowiibacteriota</taxon>
    </lineage>
</organism>
<dbReference type="PANTHER" id="PTHR11060:SF0">
    <property type="entry name" value="PROTEIN MEMO1"/>
    <property type="match status" value="1"/>
</dbReference>
<dbReference type="NCBIfam" id="TIGR04335">
    <property type="entry name" value="AmmeMemoSam_A"/>
    <property type="match status" value="1"/>
</dbReference>
<comment type="caution">
    <text evidence="3">The sequence shown here is derived from an EMBL/GenBank/DDBJ whole genome shotgun (WGS) entry which is preliminary data.</text>
</comment>
<accession>A0A1F5SVM0</accession>
<comment type="similarity">
    <text evidence="1">Belongs to the MEMO1 family.</text>
</comment>
<dbReference type="EMBL" id="MFFY01000036">
    <property type="protein sequence ID" value="OGF30788.1"/>
    <property type="molecule type" value="Genomic_DNA"/>
</dbReference>
<proteinExistence type="inferred from homology"/>
<dbReference type="InterPro" id="IPR023473">
    <property type="entry name" value="AMMECR1"/>
</dbReference>
<dbReference type="InterPro" id="IPR027623">
    <property type="entry name" value="AmmeMemoSam_A"/>
</dbReference>
<dbReference type="SUPFAM" id="SSF143447">
    <property type="entry name" value="AMMECR1-like"/>
    <property type="match status" value="1"/>
</dbReference>
<dbReference type="Gene3D" id="3.30.700.20">
    <property type="entry name" value="Hypothetical protein ph0010, domain 1"/>
    <property type="match status" value="1"/>
</dbReference>
<dbReference type="InterPro" id="IPR002733">
    <property type="entry name" value="AMMECR1_domain"/>
</dbReference>
<dbReference type="InterPro" id="IPR002737">
    <property type="entry name" value="MEMO1_fam"/>
</dbReference>
<name>A0A1F5SVM0_9BACT</name>
<dbReference type="NCBIfam" id="TIGR00296">
    <property type="entry name" value="TIGR00296 family protein"/>
    <property type="match status" value="1"/>
</dbReference>
<dbReference type="InterPro" id="IPR027485">
    <property type="entry name" value="AMMECR1_N"/>
</dbReference>
<dbReference type="Pfam" id="PF01875">
    <property type="entry name" value="Memo"/>
    <property type="match status" value="1"/>
</dbReference>
<evidence type="ECO:0000256" key="1">
    <source>
        <dbReference type="ARBA" id="ARBA00006315"/>
    </source>
</evidence>
<gene>
    <name evidence="3" type="ORF">A3H09_00640</name>
</gene>